<keyword evidence="2" id="KW-0812">Transmembrane</keyword>
<proteinExistence type="predicted"/>
<keyword evidence="4" id="KW-1185">Reference proteome</keyword>
<organism evidence="3 4">
    <name type="scientific">Frankia nepalensis</name>
    <dbReference type="NCBI Taxonomy" id="1836974"/>
    <lineage>
        <taxon>Bacteria</taxon>
        <taxon>Bacillati</taxon>
        <taxon>Actinomycetota</taxon>
        <taxon>Actinomycetes</taxon>
        <taxon>Frankiales</taxon>
        <taxon>Frankiaceae</taxon>
        <taxon>Frankia</taxon>
    </lineage>
</organism>
<keyword evidence="2" id="KW-1133">Transmembrane helix</keyword>
<feature type="compositionally biased region" description="Basic and acidic residues" evidence="1">
    <location>
        <begin position="30"/>
        <end position="43"/>
    </location>
</feature>
<name>A0A937UMJ7_9ACTN</name>
<evidence type="ECO:0000313" key="4">
    <source>
        <dbReference type="Proteomes" id="UP000604475"/>
    </source>
</evidence>
<protein>
    <submittedName>
        <fullName evidence="3">LmeA family phospholipid-binding protein</fullName>
    </submittedName>
</protein>
<dbReference type="EMBL" id="JAEACQ010000156">
    <property type="protein sequence ID" value="MBL7627133.1"/>
    <property type="molecule type" value="Genomic_DNA"/>
</dbReference>
<feature type="compositionally biased region" description="Gly residues" evidence="1">
    <location>
        <begin position="80"/>
        <end position="93"/>
    </location>
</feature>
<evidence type="ECO:0000256" key="1">
    <source>
        <dbReference type="SAM" id="MobiDB-lite"/>
    </source>
</evidence>
<gene>
    <name evidence="3" type="ORF">I7412_08120</name>
</gene>
<feature type="compositionally biased region" description="Pro residues" evidence="1">
    <location>
        <begin position="156"/>
        <end position="166"/>
    </location>
</feature>
<dbReference type="Pfam" id="PF11209">
    <property type="entry name" value="LmeA"/>
    <property type="match status" value="1"/>
</dbReference>
<feature type="compositionally biased region" description="Pro residues" evidence="1">
    <location>
        <begin position="137"/>
        <end position="149"/>
    </location>
</feature>
<evidence type="ECO:0000256" key="2">
    <source>
        <dbReference type="SAM" id="Phobius"/>
    </source>
</evidence>
<dbReference type="Proteomes" id="UP000604475">
    <property type="component" value="Unassembled WGS sequence"/>
</dbReference>
<feature type="compositionally biased region" description="Low complexity" evidence="1">
    <location>
        <begin position="167"/>
        <end position="184"/>
    </location>
</feature>
<feature type="compositionally biased region" description="Pro residues" evidence="1">
    <location>
        <begin position="52"/>
        <end position="71"/>
    </location>
</feature>
<feature type="region of interest" description="Disordered" evidence="1">
    <location>
        <begin position="281"/>
        <end position="308"/>
    </location>
</feature>
<reference evidence="3" key="1">
    <citation type="submission" date="2020-12" db="EMBL/GenBank/DDBJ databases">
        <title>Genomic characterization of non-nitrogen-fixing Frankia strains.</title>
        <authorList>
            <person name="Carlos-Shanley C."/>
            <person name="Guerra T."/>
            <person name="Hahn D."/>
        </authorList>
    </citation>
    <scope>NUCLEOTIDE SEQUENCE</scope>
    <source>
        <strain evidence="3">CN6</strain>
    </source>
</reference>
<evidence type="ECO:0000313" key="3">
    <source>
        <dbReference type="EMBL" id="MBL7627133.1"/>
    </source>
</evidence>
<comment type="caution">
    <text evidence="3">The sequence shown here is derived from an EMBL/GenBank/DDBJ whole genome shotgun (WGS) entry which is preliminary data.</text>
</comment>
<feature type="region of interest" description="Disordered" evidence="1">
    <location>
        <begin position="1"/>
        <end position="237"/>
    </location>
</feature>
<dbReference type="AlphaFoldDB" id="A0A937UMJ7"/>
<feature type="compositionally biased region" description="Basic and acidic residues" evidence="1">
    <location>
        <begin position="97"/>
        <end position="114"/>
    </location>
</feature>
<sequence length="609" mass="61815">MSSRAWVGASLIGDNPVNNAADDEAYDSPEATRLRRDSGDTGRKGPSRPGAPSAPPPPAESFRPAGPPPPADWFKPASGRGPGAPGGQPGRGGDTPARSRRDSGDETVRPRRDQAQGGPGSAGYTSQPGIPAERYPTPRPGEYPAPVPPARRTTPPAAPPVPPAAPSPSTSGGTPRPAQNPAGAAGPGRDRPTEYIGRVGSEDATGPRSLNKGAGAGEPTEQLRWGARGGPASAEEQATALGGQYEAGRGGWVAGGDSGGWGAGEGGGWVDGAGAGGPGTGGYVLGAPATGGTPVPGGGAPEEKKPKRRRRGRKIALIVLLVLVVGFIPADRLAANFAVGQMRKSVEDSLAVSLELKEGEQPPIVRKVSIGGFPFLTQPLLGKFKDLGVVVEQIPTPGPKISSVDAHLKGLHVPLGDAITGNIGEIPVDDVTATVKMNYTDLNAFLKDQPLHLQLEPAEDGKKVKLTGTATAEDLNGDLGDLADLPGLGDIPGLGNLGNLGIPGLGDANPLSDATIEFSGIGAFEVKDNILFIRPTSISGKIKIDAFGVDFNEGGGLKLPPGLTAPVEVPLPDELPFELNIVSAGSDATGLSLTANAKDVILPEAPKAK</sequence>
<feature type="transmembrane region" description="Helical" evidence="2">
    <location>
        <begin position="315"/>
        <end position="335"/>
    </location>
</feature>
<accession>A0A937UMJ7</accession>
<keyword evidence="2" id="KW-0472">Membrane</keyword>
<dbReference type="InterPro" id="IPR021373">
    <property type="entry name" value="DUF2993"/>
</dbReference>